<dbReference type="GO" id="GO:0005737">
    <property type="term" value="C:cytoplasm"/>
    <property type="evidence" value="ECO:0007669"/>
    <property type="project" value="UniProtKB-SubCell"/>
</dbReference>
<evidence type="ECO:0000256" key="10">
    <source>
        <dbReference type="RuleBase" id="RU365054"/>
    </source>
</evidence>
<organism evidence="13 14">
    <name type="scientific">Pachysolen tannophilus NRRL Y-2460</name>
    <dbReference type="NCBI Taxonomy" id="669874"/>
    <lineage>
        <taxon>Eukaryota</taxon>
        <taxon>Fungi</taxon>
        <taxon>Dikarya</taxon>
        <taxon>Ascomycota</taxon>
        <taxon>Saccharomycotina</taxon>
        <taxon>Pichiomycetes</taxon>
        <taxon>Pachysolenaceae</taxon>
        <taxon>Pachysolen</taxon>
    </lineage>
</organism>
<evidence type="ECO:0000256" key="6">
    <source>
        <dbReference type="ARBA" id="ARBA00022728"/>
    </source>
</evidence>
<dbReference type="STRING" id="669874.A0A1E4TN33"/>
<dbReference type="Pfam" id="PF01423">
    <property type="entry name" value="LSM"/>
    <property type="match status" value="1"/>
</dbReference>
<evidence type="ECO:0000313" key="13">
    <source>
        <dbReference type="EMBL" id="ODV93137.1"/>
    </source>
</evidence>
<dbReference type="GO" id="GO:0005685">
    <property type="term" value="C:U1 snRNP"/>
    <property type="evidence" value="ECO:0007669"/>
    <property type="project" value="EnsemblFungi"/>
</dbReference>
<evidence type="ECO:0000256" key="9">
    <source>
        <dbReference type="ARBA" id="ARBA00023274"/>
    </source>
</evidence>
<dbReference type="GO" id="GO:0003723">
    <property type="term" value="F:RNA binding"/>
    <property type="evidence" value="ECO:0007669"/>
    <property type="project" value="InterPro"/>
</dbReference>
<comment type="function">
    <text evidence="10">Plays a role in pre-mRNA splicing as a core component of the spliceosomal U1, U2, U4 and U5 small nuclear ribonucleoproteins (snRNPs), the building blocks of the spliceosome.</text>
</comment>
<evidence type="ECO:0000256" key="3">
    <source>
        <dbReference type="ARBA" id="ARBA00008146"/>
    </source>
</evidence>
<evidence type="ECO:0000256" key="5">
    <source>
        <dbReference type="ARBA" id="ARBA00022664"/>
    </source>
</evidence>
<sequence length="126" mass="13675">MKLVHFLMKLTSETVQIELKNGTLIKGSVISVSPSMNINLKAVTMTIRNRNPVSLDFLNIRGNNIRLIILPDNLNLDSMLTDSLSKPKISSKPVAKTMTGSNRGGLGSRGGRLGTRGRGRGQARAF</sequence>
<evidence type="ECO:0000256" key="8">
    <source>
        <dbReference type="ARBA" id="ARBA00023242"/>
    </source>
</evidence>
<feature type="region of interest" description="Disordered" evidence="11">
    <location>
        <begin position="87"/>
        <end position="126"/>
    </location>
</feature>
<dbReference type="CDD" id="cd01724">
    <property type="entry name" value="Sm_D1"/>
    <property type="match status" value="1"/>
</dbReference>
<keyword evidence="14" id="KW-1185">Reference proteome</keyword>
<feature type="domain" description="Sm" evidence="12">
    <location>
        <begin position="2"/>
        <end position="74"/>
    </location>
</feature>
<dbReference type="OrthoDB" id="9626941at2759"/>
<reference evidence="14" key="1">
    <citation type="submission" date="2016-05" db="EMBL/GenBank/DDBJ databases">
        <title>Comparative genomics of biotechnologically important yeasts.</title>
        <authorList>
            <consortium name="DOE Joint Genome Institute"/>
            <person name="Riley R."/>
            <person name="Haridas S."/>
            <person name="Wolfe K.H."/>
            <person name="Lopes M.R."/>
            <person name="Hittinger C.T."/>
            <person name="Goker M."/>
            <person name="Salamov A."/>
            <person name="Wisecaver J."/>
            <person name="Long T.M."/>
            <person name="Aerts A.L."/>
            <person name="Barry K."/>
            <person name="Choi C."/>
            <person name="Clum A."/>
            <person name="Coughlan A.Y."/>
            <person name="Deshpande S."/>
            <person name="Douglass A.P."/>
            <person name="Hanson S.J."/>
            <person name="Klenk H.-P."/>
            <person name="Labutti K."/>
            <person name="Lapidus A."/>
            <person name="Lindquist E."/>
            <person name="Lipzen A."/>
            <person name="Meier-Kolthoff J.P."/>
            <person name="Ohm R.A."/>
            <person name="Otillar R.P."/>
            <person name="Pangilinan J."/>
            <person name="Peng Y."/>
            <person name="Rokas A."/>
            <person name="Rosa C.A."/>
            <person name="Scheuner C."/>
            <person name="Sibirny A.A."/>
            <person name="Slot J.C."/>
            <person name="Stielow J.B."/>
            <person name="Sun H."/>
            <person name="Kurtzman C.P."/>
            <person name="Blackwell M."/>
            <person name="Grigoriev I.V."/>
            <person name="Jeffries T.W."/>
        </authorList>
    </citation>
    <scope>NUCLEOTIDE SEQUENCE [LARGE SCALE GENOMIC DNA]</scope>
    <source>
        <strain evidence="14">NRRL Y-2460</strain>
    </source>
</reference>
<dbReference type="InterPro" id="IPR010920">
    <property type="entry name" value="LSM_dom_sf"/>
</dbReference>
<dbReference type="InterPro" id="IPR034102">
    <property type="entry name" value="Sm_D1"/>
</dbReference>
<dbReference type="PROSITE" id="PS52002">
    <property type="entry name" value="SM"/>
    <property type="match status" value="1"/>
</dbReference>
<dbReference type="Gene3D" id="2.30.30.100">
    <property type="match status" value="1"/>
</dbReference>
<dbReference type="FunFam" id="2.30.30.100:FF:000016">
    <property type="entry name" value="Small nuclear ribonucleoprotein Sm D1"/>
    <property type="match status" value="1"/>
</dbReference>
<dbReference type="InterPro" id="IPR001163">
    <property type="entry name" value="Sm_dom_euk/arc"/>
</dbReference>
<keyword evidence="6" id="KW-0747">Spliceosome</keyword>
<dbReference type="Proteomes" id="UP000094236">
    <property type="component" value="Unassembled WGS sequence"/>
</dbReference>
<comment type="subcellular location">
    <subcellularLocation>
        <location evidence="2">Cytoplasm</location>
    </subcellularLocation>
    <subcellularLocation>
        <location evidence="1 10">Nucleus</location>
    </subcellularLocation>
</comment>
<proteinExistence type="inferred from homology"/>
<dbReference type="SUPFAM" id="SSF50182">
    <property type="entry name" value="Sm-like ribonucleoproteins"/>
    <property type="match status" value="1"/>
</dbReference>
<name>A0A1E4TN33_PACTA</name>
<protein>
    <recommendedName>
        <fullName evidence="10">Small nuclear ribonucleoprotein Sm D1</fullName>
    </recommendedName>
    <alternativeName>
        <fullName evidence="10">snRNP core protein D1</fullName>
    </alternativeName>
</protein>
<comment type="similarity">
    <text evidence="3 10">Belongs to the snRNP core protein family.</text>
</comment>
<feature type="compositionally biased region" description="Gly residues" evidence="11">
    <location>
        <begin position="102"/>
        <end position="114"/>
    </location>
</feature>
<evidence type="ECO:0000256" key="7">
    <source>
        <dbReference type="ARBA" id="ARBA00023187"/>
    </source>
</evidence>
<dbReference type="SMART" id="SM00651">
    <property type="entry name" value="Sm"/>
    <property type="match status" value="1"/>
</dbReference>
<keyword evidence="4" id="KW-0963">Cytoplasm</keyword>
<evidence type="ECO:0000259" key="12">
    <source>
        <dbReference type="PROSITE" id="PS52002"/>
    </source>
</evidence>
<keyword evidence="7 10" id="KW-0508">mRNA splicing</keyword>
<dbReference type="GO" id="GO:0000387">
    <property type="term" value="P:spliceosomal snRNP assembly"/>
    <property type="evidence" value="ECO:0007669"/>
    <property type="project" value="UniProtKB-UniRule"/>
</dbReference>
<dbReference type="InterPro" id="IPR047575">
    <property type="entry name" value="Sm"/>
</dbReference>
<evidence type="ECO:0000256" key="11">
    <source>
        <dbReference type="SAM" id="MobiDB-lite"/>
    </source>
</evidence>
<feature type="compositionally biased region" description="Basic residues" evidence="11">
    <location>
        <begin position="115"/>
        <end position="126"/>
    </location>
</feature>
<dbReference type="EMBL" id="KV454018">
    <property type="protein sequence ID" value="ODV93137.1"/>
    <property type="molecule type" value="Genomic_DNA"/>
</dbReference>
<keyword evidence="8 10" id="KW-0539">Nucleus</keyword>
<gene>
    <name evidence="13" type="ORF">PACTADRAFT_4924</name>
</gene>
<dbReference type="GO" id="GO:0005686">
    <property type="term" value="C:U2 snRNP"/>
    <property type="evidence" value="ECO:0007669"/>
    <property type="project" value="EnsemblFungi"/>
</dbReference>
<evidence type="ECO:0000256" key="2">
    <source>
        <dbReference type="ARBA" id="ARBA00004496"/>
    </source>
</evidence>
<accession>A0A1E4TN33</accession>
<evidence type="ECO:0000256" key="1">
    <source>
        <dbReference type="ARBA" id="ARBA00004123"/>
    </source>
</evidence>
<evidence type="ECO:0000313" key="14">
    <source>
        <dbReference type="Proteomes" id="UP000094236"/>
    </source>
</evidence>
<dbReference type="AlphaFoldDB" id="A0A1E4TN33"/>
<keyword evidence="9 10" id="KW-0687">Ribonucleoprotein</keyword>
<dbReference type="InterPro" id="IPR027141">
    <property type="entry name" value="LSm4/Sm_D1/D3"/>
</dbReference>
<dbReference type="PANTHER" id="PTHR23338">
    <property type="entry name" value="SMALL NUCLEAR RIBONUCLEOPROTEIN SM"/>
    <property type="match status" value="1"/>
</dbReference>
<keyword evidence="5 10" id="KW-0507">mRNA processing</keyword>
<dbReference type="GO" id="GO:0005682">
    <property type="term" value="C:U5 snRNP"/>
    <property type="evidence" value="ECO:0007669"/>
    <property type="project" value="EnsemblFungi"/>
</dbReference>
<dbReference type="GO" id="GO:0071014">
    <property type="term" value="C:post-mRNA release spliceosomal complex"/>
    <property type="evidence" value="ECO:0007669"/>
    <property type="project" value="EnsemblFungi"/>
</dbReference>
<evidence type="ECO:0000256" key="4">
    <source>
        <dbReference type="ARBA" id="ARBA00022490"/>
    </source>
</evidence>